<reference evidence="8 9" key="1">
    <citation type="submission" date="2020-05" db="EMBL/GenBank/DDBJ databases">
        <title>Identification and distribution of gene clusters putatively required for synthesis of sphingolipid metabolism inhibitors in phylogenetically diverse species of the filamentous fungus Fusarium.</title>
        <authorList>
            <person name="Kim H.-S."/>
            <person name="Busman M."/>
            <person name="Brown D.W."/>
            <person name="Divon H."/>
            <person name="Uhlig S."/>
            <person name="Proctor R.H."/>
        </authorList>
    </citation>
    <scope>NUCLEOTIDE SEQUENCE [LARGE SCALE GENOMIC DNA]</scope>
    <source>
        <strain evidence="8 9">NRRL 36939</strain>
    </source>
</reference>
<keyword evidence="9" id="KW-1185">Reference proteome</keyword>
<dbReference type="InterPro" id="IPR016040">
    <property type="entry name" value="NAD(P)-bd_dom"/>
</dbReference>
<dbReference type="AlphaFoldDB" id="A0A8H5NPB2"/>
<evidence type="ECO:0000256" key="5">
    <source>
        <dbReference type="ARBA" id="ARBA00023242"/>
    </source>
</evidence>
<evidence type="ECO:0000256" key="3">
    <source>
        <dbReference type="ARBA" id="ARBA00023015"/>
    </source>
</evidence>
<dbReference type="GO" id="GO:0006351">
    <property type="term" value="P:DNA-templated transcription"/>
    <property type="evidence" value="ECO:0007669"/>
    <property type="project" value="InterPro"/>
</dbReference>
<dbReference type="GO" id="GO:0005634">
    <property type="term" value="C:nucleus"/>
    <property type="evidence" value="ECO:0007669"/>
    <property type="project" value="UniProtKB-SubCell"/>
</dbReference>
<dbReference type="InterPro" id="IPR036291">
    <property type="entry name" value="NAD(P)-bd_dom_sf"/>
</dbReference>
<dbReference type="InterPro" id="IPR007219">
    <property type="entry name" value="XnlR_reg_dom"/>
</dbReference>
<organism evidence="8 9">
    <name type="scientific">Fusarium pseudocircinatum</name>
    <dbReference type="NCBI Taxonomy" id="56676"/>
    <lineage>
        <taxon>Eukaryota</taxon>
        <taxon>Fungi</taxon>
        <taxon>Dikarya</taxon>
        <taxon>Ascomycota</taxon>
        <taxon>Pezizomycotina</taxon>
        <taxon>Sordariomycetes</taxon>
        <taxon>Hypocreomycetidae</taxon>
        <taxon>Hypocreales</taxon>
        <taxon>Nectriaceae</taxon>
        <taxon>Fusarium</taxon>
        <taxon>Fusarium fujikuroi species complex</taxon>
    </lineage>
</organism>
<dbReference type="PANTHER" id="PTHR47338">
    <property type="entry name" value="ZN(II)2CYS6 TRANSCRIPTION FACTOR (EUROFUNG)-RELATED"/>
    <property type="match status" value="1"/>
</dbReference>
<comment type="caution">
    <text evidence="8">The sequence shown here is derived from an EMBL/GenBank/DDBJ whole genome shotgun (WGS) entry which is preliminary data.</text>
</comment>
<dbReference type="SUPFAM" id="SSF51735">
    <property type="entry name" value="NAD(P)-binding Rossmann-fold domains"/>
    <property type="match status" value="1"/>
</dbReference>
<keyword evidence="5" id="KW-0539">Nucleus</keyword>
<gene>
    <name evidence="8" type="ORF">FPCIR_13794</name>
</gene>
<keyword evidence="2" id="KW-0479">Metal-binding</keyword>
<dbReference type="GO" id="GO:0003677">
    <property type="term" value="F:DNA binding"/>
    <property type="evidence" value="ECO:0007669"/>
    <property type="project" value="InterPro"/>
</dbReference>
<evidence type="ECO:0000256" key="2">
    <source>
        <dbReference type="ARBA" id="ARBA00022723"/>
    </source>
</evidence>
<evidence type="ECO:0000313" key="9">
    <source>
        <dbReference type="Proteomes" id="UP000546213"/>
    </source>
</evidence>
<sequence>MAARFSSNSVFDSLPPNSRAKPFLRQAMRAFNDREELVSIEALQGCMLLQFCAFVECDANQDALLSCQAIRMAQLLRLLMMQNIDRIAQEVEINVYWQVWMLDCWNSVRAEIPRQLTDRTGFPKPLQEDLFYSIPAAESTQDWAFESTRELSVWGKIIPLTEYHAQTVKLNYDIVHDPAFNFRNIGLVRDISSKLDSWLRKLPPTLHNTAENLAAYTNRGFGRTFAEMHLTYHHTSQLLYYQFLNRYVDRNDASSAIIDEEAQTYVELCRSHAAALSKLMWSLHSSSDLDCLWTPVNGHLLVIASTVHLHTMLLGSSSPEINMAKKLLEQNFLILQELERYWPLINIAFSRLHAFHHACQTRDASKAFNMDHWMGIFLNQFDIPMDNRVTEANFSKDLNMYLPAQSISPESPTGFAFIEQALGAGHRLTIYARNPSKLAKETQEHPSVRTVKGELGDVDKLTEAAACGATVFVSFAGPTKGHVGKPVSTSYEILVPLLIKNNFQRAFIVCTVSWISPEDKFSLTWSLIRLLIKTMARDAFEDLVAIGNYVSSIPTDQLAWTIMRLPNLSDGQMKPVKEAVRGDGNDGMSLTRSSLAQWVLKEIDEKKWVGKSPMISN</sequence>
<dbReference type="GO" id="GO:0000981">
    <property type="term" value="F:DNA-binding transcription factor activity, RNA polymerase II-specific"/>
    <property type="evidence" value="ECO:0007669"/>
    <property type="project" value="InterPro"/>
</dbReference>
<dbReference type="InterPro" id="IPR050815">
    <property type="entry name" value="TF_fung"/>
</dbReference>
<dbReference type="Pfam" id="PF13460">
    <property type="entry name" value="NAD_binding_10"/>
    <property type="match status" value="1"/>
</dbReference>
<evidence type="ECO:0000259" key="7">
    <source>
        <dbReference type="Pfam" id="PF13460"/>
    </source>
</evidence>
<dbReference type="Proteomes" id="UP000546213">
    <property type="component" value="Unassembled WGS sequence"/>
</dbReference>
<feature type="domain" description="NAD(P)-binding" evidence="7">
    <location>
        <begin position="413"/>
        <end position="605"/>
    </location>
</feature>
<evidence type="ECO:0000256" key="4">
    <source>
        <dbReference type="ARBA" id="ARBA00023163"/>
    </source>
</evidence>
<evidence type="ECO:0000313" key="8">
    <source>
        <dbReference type="EMBL" id="KAF5573966.1"/>
    </source>
</evidence>
<dbReference type="Gene3D" id="3.40.50.720">
    <property type="entry name" value="NAD(P)-binding Rossmann-like Domain"/>
    <property type="match status" value="1"/>
</dbReference>
<dbReference type="OrthoDB" id="10254221at2759"/>
<keyword evidence="3" id="KW-0805">Transcription regulation</keyword>
<evidence type="ECO:0000259" key="6">
    <source>
        <dbReference type="Pfam" id="PF04082"/>
    </source>
</evidence>
<proteinExistence type="predicted"/>
<keyword evidence="4" id="KW-0804">Transcription</keyword>
<dbReference type="Pfam" id="PF04082">
    <property type="entry name" value="Fungal_trans"/>
    <property type="match status" value="1"/>
</dbReference>
<dbReference type="GO" id="GO:0008270">
    <property type="term" value="F:zinc ion binding"/>
    <property type="evidence" value="ECO:0007669"/>
    <property type="project" value="InterPro"/>
</dbReference>
<dbReference type="CDD" id="cd12148">
    <property type="entry name" value="fungal_TF_MHR"/>
    <property type="match status" value="1"/>
</dbReference>
<accession>A0A8H5NPB2</accession>
<dbReference type="PANTHER" id="PTHR47338:SF16">
    <property type="entry name" value="TRANSCRIPTION FACTOR, PUTATIVE (AFU_ORTHOLOGUE AFUA_2G09360)-RELATED"/>
    <property type="match status" value="1"/>
</dbReference>
<comment type="subcellular location">
    <subcellularLocation>
        <location evidence="1">Nucleus</location>
    </subcellularLocation>
</comment>
<protein>
    <submittedName>
        <fullName evidence="8">C6 transcription factor</fullName>
    </submittedName>
</protein>
<name>A0A8H5NPB2_9HYPO</name>
<feature type="domain" description="Xylanolytic transcriptional activator regulatory" evidence="6">
    <location>
        <begin position="1"/>
        <end position="115"/>
    </location>
</feature>
<evidence type="ECO:0000256" key="1">
    <source>
        <dbReference type="ARBA" id="ARBA00004123"/>
    </source>
</evidence>
<dbReference type="EMBL" id="JAAOAS010000557">
    <property type="protein sequence ID" value="KAF5573966.1"/>
    <property type="molecule type" value="Genomic_DNA"/>
</dbReference>